<organism evidence="2 3">
    <name type="scientific">Tulasnella calospora MUT 4182</name>
    <dbReference type="NCBI Taxonomy" id="1051891"/>
    <lineage>
        <taxon>Eukaryota</taxon>
        <taxon>Fungi</taxon>
        <taxon>Dikarya</taxon>
        <taxon>Basidiomycota</taxon>
        <taxon>Agaricomycotina</taxon>
        <taxon>Agaricomycetes</taxon>
        <taxon>Cantharellales</taxon>
        <taxon>Tulasnellaceae</taxon>
        <taxon>Tulasnella</taxon>
    </lineage>
</organism>
<dbReference type="EMBL" id="KN823105">
    <property type="protein sequence ID" value="KIO22598.1"/>
    <property type="molecule type" value="Genomic_DNA"/>
</dbReference>
<protein>
    <submittedName>
        <fullName evidence="2">Uncharacterized protein</fullName>
    </submittedName>
</protein>
<feature type="compositionally biased region" description="Low complexity" evidence="1">
    <location>
        <begin position="1"/>
        <end position="21"/>
    </location>
</feature>
<dbReference type="AlphaFoldDB" id="A0A0C3KMJ6"/>
<evidence type="ECO:0000313" key="2">
    <source>
        <dbReference type="EMBL" id="KIO22598.1"/>
    </source>
</evidence>
<proteinExistence type="predicted"/>
<dbReference type="HOGENOM" id="CLU_2265688_0_0_1"/>
<feature type="region of interest" description="Disordered" evidence="1">
    <location>
        <begin position="1"/>
        <end position="25"/>
    </location>
</feature>
<reference evidence="3" key="2">
    <citation type="submission" date="2015-01" db="EMBL/GenBank/DDBJ databases">
        <title>Evolutionary Origins and Diversification of the Mycorrhizal Mutualists.</title>
        <authorList>
            <consortium name="DOE Joint Genome Institute"/>
            <consortium name="Mycorrhizal Genomics Consortium"/>
            <person name="Kohler A."/>
            <person name="Kuo A."/>
            <person name="Nagy L.G."/>
            <person name="Floudas D."/>
            <person name="Copeland A."/>
            <person name="Barry K.W."/>
            <person name="Cichocki N."/>
            <person name="Veneault-Fourrey C."/>
            <person name="LaButti K."/>
            <person name="Lindquist E.A."/>
            <person name="Lipzen A."/>
            <person name="Lundell T."/>
            <person name="Morin E."/>
            <person name="Murat C."/>
            <person name="Riley R."/>
            <person name="Ohm R."/>
            <person name="Sun H."/>
            <person name="Tunlid A."/>
            <person name="Henrissat B."/>
            <person name="Grigoriev I.V."/>
            <person name="Hibbett D.S."/>
            <person name="Martin F."/>
        </authorList>
    </citation>
    <scope>NUCLEOTIDE SEQUENCE [LARGE SCALE GENOMIC DNA]</scope>
    <source>
        <strain evidence="3">MUT 4182</strain>
    </source>
</reference>
<evidence type="ECO:0000313" key="3">
    <source>
        <dbReference type="Proteomes" id="UP000054248"/>
    </source>
</evidence>
<gene>
    <name evidence="2" type="ORF">M407DRAFT_245097</name>
</gene>
<dbReference type="OrthoDB" id="10667042at2759"/>
<sequence>MTLPSANSSSPPTPSMSSSPPRGAVNAKIIDPAELLSADLDSWANLRSTSSRPTTAGGSSSIRSVILGEDGSASGAVVVPPPPASIGRRMRQMSLSDGTGTGR</sequence>
<name>A0A0C3KMJ6_9AGAM</name>
<evidence type="ECO:0000256" key="1">
    <source>
        <dbReference type="SAM" id="MobiDB-lite"/>
    </source>
</evidence>
<feature type="compositionally biased region" description="Polar residues" evidence="1">
    <location>
        <begin position="93"/>
        <end position="103"/>
    </location>
</feature>
<keyword evidence="3" id="KW-1185">Reference proteome</keyword>
<accession>A0A0C3KMJ6</accession>
<reference evidence="2 3" key="1">
    <citation type="submission" date="2014-04" db="EMBL/GenBank/DDBJ databases">
        <authorList>
            <consortium name="DOE Joint Genome Institute"/>
            <person name="Kuo A."/>
            <person name="Girlanda M."/>
            <person name="Perotto S."/>
            <person name="Kohler A."/>
            <person name="Nagy L.G."/>
            <person name="Floudas D."/>
            <person name="Copeland A."/>
            <person name="Barry K.W."/>
            <person name="Cichocki N."/>
            <person name="Veneault-Fourrey C."/>
            <person name="LaButti K."/>
            <person name="Lindquist E.A."/>
            <person name="Lipzen A."/>
            <person name="Lundell T."/>
            <person name="Morin E."/>
            <person name="Murat C."/>
            <person name="Sun H."/>
            <person name="Tunlid A."/>
            <person name="Henrissat B."/>
            <person name="Grigoriev I.V."/>
            <person name="Hibbett D.S."/>
            <person name="Martin F."/>
            <person name="Nordberg H.P."/>
            <person name="Cantor M.N."/>
            <person name="Hua S.X."/>
        </authorList>
    </citation>
    <scope>NUCLEOTIDE SEQUENCE [LARGE SCALE GENOMIC DNA]</scope>
    <source>
        <strain evidence="2 3">MUT 4182</strain>
    </source>
</reference>
<feature type="region of interest" description="Disordered" evidence="1">
    <location>
        <begin position="69"/>
        <end position="103"/>
    </location>
</feature>
<dbReference type="Proteomes" id="UP000054248">
    <property type="component" value="Unassembled WGS sequence"/>
</dbReference>